<keyword evidence="2" id="KW-0540">Nuclease</keyword>
<dbReference type="Gene3D" id="2.60.40.10">
    <property type="entry name" value="Immunoglobulins"/>
    <property type="match status" value="1"/>
</dbReference>
<feature type="chain" id="PRO_5045914976" evidence="5">
    <location>
        <begin position="18"/>
        <end position="621"/>
    </location>
</feature>
<evidence type="ECO:0000313" key="9">
    <source>
        <dbReference type="Proteomes" id="UP001198901"/>
    </source>
</evidence>
<dbReference type="Proteomes" id="UP001198901">
    <property type="component" value="Unassembled WGS sequence"/>
</dbReference>
<organism evidence="8 9">
    <name type="scientific">Winogradskyella alexanderae</name>
    <dbReference type="NCBI Taxonomy" id="2877123"/>
    <lineage>
        <taxon>Bacteria</taxon>
        <taxon>Pseudomonadati</taxon>
        <taxon>Bacteroidota</taxon>
        <taxon>Flavobacteriia</taxon>
        <taxon>Flavobacteriales</taxon>
        <taxon>Flavobacteriaceae</taxon>
        <taxon>Winogradskyella</taxon>
    </lineage>
</organism>
<dbReference type="NCBIfam" id="TIGR04183">
    <property type="entry name" value="Por_Secre_tail"/>
    <property type="match status" value="1"/>
</dbReference>
<accession>A0ABS7XQC0</accession>
<dbReference type="SUPFAM" id="SSF74853">
    <property type="entry name" value="Lamin A/C globular tail domain"/>
    <property type="match status" value="1"/>
</dbReference>
<protein>
    <submittedName>
        <fullName evidence="8">Endonuclease</fullName>
    </submittedName>
</protein>
<evidence type="ECO:0000259" key="7">
    <source>
        <dbReference type="PROSITE" id="PS51841"/>
    </source>
</evidence>
<dbReference type="Pfam" id="PF04231">
    <property type="entry name" value="Endonuclease_1"/>
    <property type="match status" value="1"/>
</dbReference>
<feature type="domain" description="Fibronectin type-III" evidence="6">
    <location>
        <begin position="297"/>
        <end position="382"/>
    </location>
</feature>
<dbReference type="CDD" id="cd00063">
    <property type="entry name" value="FN3"/>
    <property type="match status" value="1"/>
</dbReference>
<evidence type="ECO:0000256" key="5">
    <source>
        <dbReference type="SAM" id="SignalP"/>
    </source>
</evidence>
<evidence type="ECO:0000313" key="8">
    <source>
        <dbReference type="EMBL" id="MCA0132205.1"/>
    </source>
</evidence>
<dbReference type="SUPFAM" id="SSF49265">
    <property type="entry name" value="Fibronectin type III"/>
    <property type="match status" value="1"/>
</dbReference>
<gene>
    <name evidence="8" type="ORF">LBU54_06380</name>
</gene>
<dbReference type="Pfam" id="PF18962">
    <property type="entry name" value="Por_Secre_tail"/>
    <property type="match status" value="1"/>
</dbReference>
<keyword evidence="8" id="KW-0255">Endonuclease</keyword>
<keyword evidence="3 5" id="KW-0732">Signal</keyword>
<evidence type="ECO:0000256" key="1">
    <source>
        <dbReference type="ARBA" id="ARBA00006429"/>
    </source>
</evidence>
<feature type="domain" description="LTD" evidence="7">
    <location>
        <begin position="369"/>
        <end position="520"/>
    </location>
</feature>
<keyword evidence="9" id="KW-1185">Reference proteome</keyword>
<keyword evidence="4" id="KW-0378">Hydrolase</keyword>
<evidence type="ECO:0000256" key="4">
    <source>
        <dbReference type="ARBA" id="ARBA00022801"/>
    </source>
</evidence>
<comment type="similarity">
    <text evidence="1">Belongs to the EndA/NucM nuclease family.</text>
</comment>
<dbReference type="SUPFAM" id="SSF54060">
    <property type="entry name" value="His-Me finger endonucleases"/>
    <property type="match status" value="1"/>
</dbReference>
<dbReference type="PANTHER" id="PTHR33607:SF2">
    <property type="entry name" value="ENDONUCLEASE-1"/>
    <property type="match status" value="1"/>
</dbReference>
<sequence>MKQLYILFLFTCSLVYAQIPANYYDSANGLSGFALKTELKNIVSNGHIARTYDQLYDGNGITGSNGYEDTHSDLNVTGGTNYENDGTILDFYSENPIGADPYNYTHDIINQCGNQTAEGDCYNREHLVPQSSFNSAFPMQSDIHHVIPTDGRVNNFRGSLPFGIVDISDPDLWTSLNGSKRGNSDVSGYSGDMFEPIDEFKGDIARALLYFAVRYEDTVDGYTSFDMFNGTNDEVFFTWAIDLLLDWHNNVDPVDQREIDRNNEAYNFQGNANPFVDHPEYASMIWNPSPDTEAPTAPTNLMAANPTTSTIDLSWTASTDNVAVTAYDIYIGGSFSESVAGTSTTITGLALNTEYCFTVFARDEAMNTSASSNQDCATTLDSSGGTNDLFFSEYVEGSGTNKALEIANFTGSSVNLSDYTLKLGSNGNPFGTTYSFPNTIIANGDVFIVANSGLDSSCQPQQDDVNNTITSFNGNDAIGLFNNDVLIDIIGIEGDSSDFAENVTLQRKQSVEFPTTTYNSAEWNILPINDCSGLGSHSQVLNIETFESTPIKIYPNPLSGNILKVRSNFNLNFEVFSILGKKVSEGKVLNSQINISDLKKGIYLIKFTSGSQSKTYKLVRL</sequence>
<dbReference type="InterPro" id="IPR013783">
    <property type="entry name" value="Ig-like_fold"/>
</dbReference>
<dbReference type="PROSITE" id="PS50853">
    <property type="entry name" value="FN3"/>
    <property type="match status" value="1"/>
</dbReference>
<dbReference type="PROSITE" id="PS51841">
    <property type="entry name" value="LTD"/>
    <property type="match status" value="1"/>
</dbReference>
<dbReference type="InterPro" id="IPR036116">
    <property type="entry name" value="FN3_sf"/>
</dbReference>
<dbReference type="PANTHER" id="PTHR33607">
    <property type="entry name" value="ENDONUCLEASE-1"/>
    <property type="match status" value="1"/>
</dbReference>
<reference evidence="9" key="1">
    <citation type="submission" date="2023-07" db="EMBL/GenBank/DDBJ databases">
        <authorList>
            <person name="Yue Y."/>
        </authorList>
    </citation>
    <scope>NUCLEOTIDE SEQUENCE [LARGE SCALE GENOMIC DNA]</scope>
    <source>
        <strain evidence="9">D23</strain>
    </source>
</reference>
<dbReference type="InterPro" id="IPR026444">
    <property type="entry name" value="Secre_tail"/>
</dbReference>
<dbReference type="InterPro" id="IPR044925">
    <property type="entry name" value="His-Me_finger_sf"/>
</dbReference>
<evidence type="ECO:0000259" key="6">
    <source>
        <dbReference type="PROSITE" id="PS50853"/>
    </source>
</evidence>
<evidence type="ECO:0000256" key="2">
    <source>
        <dbReference type="ARBA" id="ARBA00022722"/>
    </source>
</evidence>
<dbReference type="InterPro" id="IPR007346">
    <property type="entry name" value="Endonuclease-I"/>
</dbReference>
<name>A0ABS7XQC0_9FLAO</name>
<evidence type="ECO:0000256" key="3">
    <source>
        <dbReference type="ARBA" id="ARBA00022729"/>
    </source>
</evidence>
<dbReference type="EMBL" id="JAIUJR010000003">
    <property type="protein sequence ID" value="MCA0132205.1"/>
    <property type="molecule type" value="Genomic_DNA"/>
</dbReference>
<dbReference type="Pfam" id="PF00932">
    <property type="entry name" value="LTD"/>
    <property type="match status" value="1"/>
</dbReference>
<dbReference type="InterPro" id="IPR003961">
    <property type="entry name" value="FN3_dom"/>
</dbReference>
<dbReference type="SMART" id="SM00060">
    <property type="entry name" value="FN3"/>
    <property type="match status" value="1"/>
</dbReference>
<dbReference type="InterPro" id="IPR001322">
    <property type="entry name" value="Lamin_tail_dom"/>
</dbReference>
<dbReference type="Pfam" id="PF00041">
    <property type="entry name" value="fn3"/>
    <property type="match status" value="1"/>
</dbReference>
<dbReference type="GO" id="GO:0004519">
    <property type="term" value="F:endonuclease activity"/>
    <property type="evidence" value="ECO:0007669"/>
    <property type="project" value="UniProtKB-KW"/>
</dbReference>
<comment type="caution">
    <text evidence="8">The sequence shown here is derived from an EMBL/GenBank/DDBJ whole genome shotgun (WGS) entry which is preliminary data.</text>
</comment>
<proteinExistence type="inferred from homology"/>
<dbReference type="InterPro" id="IPR036415">
    <property type="entry name" value="Lamin_tail_dom_sf"/>
</dbReference>
<dbReference type="RefSeq" id="WP_224527418.1">
    <property type="nucleotide sequence ID" value="NZ_JAIUJR010000003.1"/>
</dbReference>
<feature type="signal peptide" evidence="5">
    <location>
        <begin position="1"/>
        <end position="17"/>
    </location>
</feature>